<proteinExistence type="predicted"/>
<gene>
    <name evidence="2" type="ORF">M23134_05880</name>
</gene>
<protein>
    <submittedName>
        <fullName evidence="2">Uncharacterized protein</fullName>
    </submittedName>
</protein>
<evidence type="ECO:0000256" key="1">
    <source>
        <dbReference type="SAM" id="MobiDB-lite"/>
    </source>
</evidence>
<keyword evidence="3" id="KW-1185">Reference proteome</keyword>
<feature type="region of interest" description="Disordered" evidence="1">
    <location>
        <begin position="1"/>
        <end position="21"/>
    </location>
</feature>
<evidence type="ECO:0000313" key="3">
    <source>
        <dbReference type="Proteomes" id="UP000004095"/>
    </source>
</evidence>
<sequence>MSACKNKKEDPTPGSTTAKTTQEKFIGTWRTTNVKVVTKEVAVASTAPCLFDNKIVFNADNSYLKTFGEIKCSSSDTDIKGSWRLDGDEIKFSAVANNVKVTENFKLIDDNTMQYTVITSTTSDGTTTNIEVVTTFAKE</sequence>
<dbReference type="EMBL" id="AAWS01000054">
    <property type="protein sequence ID" value="EAY25110.1"/>
    <property type="molecule type" value="Genomic_DNA"/>
</dbReference>
<accession>A1ZWT3</accession>
<dbReference type="Proteomes" id="UP000004095">
    <property type="component" value="Unassembled WGS sequence"/>
</dbReference>
<comment type="caution">
    <text evidence="2">The sequence shown here is derived from an EMBL/GenBank/DDBJ whole genome shotgun (WGS) entry which is preliminary data.</text>
</comment>
<name>A1ZWT3_MICM2</name>
<organism evidence="2 3">
    <name type="scientific">Microscilla marina ATCC 23134</name>
    <dbReference type="NCBI Taxonomy" id="313606"/>
    <lineage>
        <taxon>Bacteria</taxon>
        <taxon>Pseudomonadati</taxon>
        <taxon>Bacteroidota</taxon>
        <taxon>Cytophagia</taxon>
        <taxon>Cytophagales</taxon>
        <taxon>Microscillaceae</taxon>
        <taxon>Microscilla</taxon>
    </lineage>
</organism>
<evidence type="ECO:0000313" key="2">
    <source>
        <dbReference type="EMBL" id="EAY25110.1"/>
    </source>
</evidence>
<dbReference type="AlphaFoldDB" id="A1ZWT3"/>
<feature type="compositionally biased region" description="Basic and acidic residues" evidence="1">
    <location>
        <begin position="1"/>
        <end position="11"/>
    </location>
</feature>
<reference evidence="2 3" key="1">
    <citation type="submission" date="2007-01" db="EMBL/GenBank/DDBJ databases">
        <authorList>
            <person name="Haygood M."/>
            <person name="Podell S."/>
            <person name="Anderson C."/>
            <person name="Hopkinson B."/>
            <person name="Roe K."/>
            <person name="Barbeau K."/>
            <person name="Gaasterland T."/>
            <person name="Ferriera S."/>
            <person name="Johnson J."/>
            <person name="Kravitz S."/>
            <person name="Beeson K."/>
            <person name="Sutton G."/>
            <person name="Rogers Y.-H."/>
            <person name="Friedman R."/>
            <person name="Frazier M."/>
            <person name="Venter J.C."/>
        </authorList>
    </citation>
    <scope>NUCLEOTIDE SEQUENCE [LARGE SCALE GENOMIC DNA]</scope>
    <source>
        <strain evidence="2 3">ATCC 23134</strain>
    </source>
</reference>